<dbReference type="EMBL" id="BEWI01000030">
    <property type="protein sequence ID" value="GAY20519.1"/>
    <property type="molecule type" value="Genomic_DNA"/>
</dbReference>
<dbReference type="GO" id="GO:0005525">
    <property type="term" value="F:GTP binding"/>
    <property type="evidence" value="ECO:0007669"/>
    <property type="project" value="UniProtKB-KW"/>
</dbReference>
<gene>
    <name evidence="5" type="ORF">SFOMI_1044</name>
</gene>
<evidence type="ECO:0000256" key="3">
    <source>
        <dbReference type="ARBA" id="ARBA00022741"/>
    </source>
</evidence>
<dbReference type="NCBIfam" id="TIGR03552">
    <property type="entry name" value="F420_cofC"/>
    <property type="match status" value="1"/>
</dbReference>
<dbReference type="PANTHER" id="PTHR40392">
    <property type="entry name" value="2-PHOSPHO-L-LACTATE GUANYLYLTRANSFERASE"/>
    <property type="match status" value="1"/>
</dbReference>
<organism evidence="5 6">
    <name type="scientific">Sphingobium fuliginis (strain ATCC 27551)</name>
    <dbReference type="NCBI Taxonomy" id="336203"/>
    <lineage>
        <taxon>Bacteria</taxon>
        <taxon>Pseudomonadati</taxon>
        <taxon>Pseudomonadota</taxon>
        <taxon>Alphaproteobacteria</taxon>
        <taxon>Sphingomonadales</taxon>
        <taxon>Sphingomonadaceae</taxon>
        <taxon>Sphingobium</taxon>
    </lineage>
</organism>
<dbReference type="Gene3D" id="3.90.550.10">
    <property type="entry name" value="Spore Coat Polysaccharide Biosynthesis Protein SpsA, Chain A"/>
    <property type="match status" value="1"/>
</dbReference>
<reference evidence="5 6" key="1">
    <citation type="journal article" date="2013" name="Biodegradation">
        <title>Occurrence of 4-tert-butylphenol (4-t-BP) biodegradation in an aquatic sample caused by the presence of Spirodela polyrrhiza and isolation of a 4-t-BP-utilizing bacterium.</title>
        <authorList>
            <person name="Ogata Y."/>
            <person name="Toyama T."/>
            <person name="Yu N."/>
            <person name="Wang X."/>
            <person name="Sei K."/>
            <person name="Ike M."/>
        </authorList>
    </citation>
    <scope>NUCLEOTIDE SEQUENCE [LARGE SCALE GENOMIC DNA]</scope>
    <source>
        <strain evidence="5 6">OMI</strain>
    </source>
</reference>
<dbReference type="Proteomes" id="UP000221538">
    <property type="component" value="Unassembled WGS sequence"/>
</dbReference>
<dbReference type="GO" id="GO:0043814">
    <property type="term" value="F:phospholactate guanylyltransferase activity"/>
    <property type="evidence" value="ECO:0007669"/>
    <property type="project" value="InterPro"/>
</dbReference>
<dbReference type="Pfam" id="PF01983">
    <property type="entry name" value="CofC"/>
    <property type="match status" value="1"/>
</dbReference>
<proteinExistence type="predicted"/>
<dbReference type="InterPro" id="IPR029044">
    <property type="entry name" value="Nucleotide-diphossugar_trans"/>
</dbReference>
<accession>A0A292ZCF0</accession>
<evidence type="ECO:0000313" key="5">
    <source>
        <dbReference type="EMBL" id="GAY20519.1"/>
    </source>
</evidence>
<evidence type="ECO:0000256" key="1">
    <source>
        <dbReference type="ARBA" id="ARBA00022679"/>
    </source>
</evidence>
<keyword evidence="4" id="KW-0342">GTP-binding</keyword>
<evidence type="ECO:0000256" key="4">
    <source>
        <dbReference type="ARBA" id="ARBA00023134"/>
    </source>
</evidence>
<keyword evidence="3" id="KW-0547">Nucleotide-binding</keyword>
<comment type="caution">
    <text evidence="5">The sequence shown here is derived from an EMBL/GenBank/DDBJ whole genome shotgun (WGS) entry which is preliminary data.</text>
</comment>
<evidence type="ECO:0000313" key="6">
    <source>
        <dbReference type="Proteomes" id="UP000221538"/>
    </source>
</evidence>
<dbReference type="AlphaFoldDB" id="A0A292ZCF0"/>
<evidence type="ECO:0000256" key="2">
    <source>
        <dbReference type="ARBA" id="ARBA00022695"/>
    </source>
</evidence>
<keyword evidence="1 5" id="KW-0808">Transferase</keyword>
<reference evidence="5 6" key="2">
    <citation type="journal article" date="2013" name="Environ. Sci. Technol.">
        <title>The 4-tert-butylphenol-utilizing bacterium Sphingobium fuliginis OMI can degrade bisphenols via phenolic ring hydroxylation and meta-cleavage pathway.</title>
        <authorList>
            <person name="Ogata Y."/>
            <person name="Goda S."/>
            <person name="Toyama T."/>
            <person name="Sei K."/>
            <person name="Ike M."/>
        </authorList>
    </citation>
    <scope>NUCLEOTIDE SEQUENCE [LARGE SCALE GENOMIC DNA]</scope>
    <source>
        <strain evidence="5 6">OMI</strain>
    </source>
</reference>
<dbReference type="SUPFAM" id="SSF53448">
    <property type="entry name" value="Nucleotide-diphospho-sugar transferases"/>
    <property type="match status" value="1"/>
</dbReference>
<sequence>MTVMNCWIVIPVKAPAACKTRLAPVLDETGRRNLVAEMLHRTVGAAAEVVGMERLRLLGPSRHGLPECIGLLDDPGGGLNPAVTSARDAALGAGVERLLFLSADLPLVEATDVAALLDSPGIAAAPDVHGRGTNALSLPLPRAADFHFHYGQGSFAAHRAEAERLGLMFSPVVRRGLGFDIDQPDDLADWKGRAL</sequence>
<keyword evidence="2 5" id="KW-0548">Nucleotidyltransferase</keyword>
<dbReference type="PANTHER" id="PTHR40392:SF1">
    <property type="entry name" value="2-PHOSPHO-L-LACTATE GUANYLYLTRANSFERASE"/>
    <property type="match status" value="1"/>
</dbReference>
<name>A0A292ZCF0_SPHSA</name>
<dbReference type="InterPro" id="IPR002835">
    <property type="entry name" value="CofC"/>
</dbReference>
<protein>
    <submittedName>
        <fullName evidence="5">2-phospho-l-lactate guanylyltransferase</fullName>
    </submittedName>
</protein>